<dbReference type="Gene3D" id="3.10.20.90">
    <property type="entry name" value="Phosphatidylinositol 3-kinase Catalytic Subunit, Chain A, domain 1"/>
    <property type="match status" value="1"/>
</dbReference>
<accession>A0A1B2HV32</accession>
<evidence type="ECO:0000313" key="2">
    <source>
        <dbReference type="Proteomes" id="UP000093053"/>
    </source>
</evidence>
<dbReference type="Proteomes" id="UP000093053">
    <property type="component" value="Chromosome"/>
</dbReference>
<dbReference type="EMBL" id="CP016793">
    <property type="protein sequence ID" value="ANZ41581.1"/>
    <property type="molecule type" value="Genomic_DNA"/>
</dbReference>
<dbReference type="STRING" id="1586287.BBK82_42165"/>
<name>A0A1B2HV32_9PSEU</name>
<reference evidence="1 2" key="1">
    <citation type="submission" date="2016-07" db="EMBL/GenBank/DDBJ databases">
        <title>Complete genome sequence of the Lentzea guizhouensis DHS C013.</title>
        <authorList>
            <person name="Cao C."/>
        </authorList>
    </citation>
    <scope>NUCLEOTIDE SEQUENCE [LARGE SCALE GENOMIC DNA]</scope>
    <source>
        <strain evidence="1 2">DHS C013</strain>
    </source>
</reference>
<evidence type="ECO:0000313" key="1">
    <source>
        <dbReference type="EMBL" id="ANZ41581.1"/>
    </source>
</evidence>
<dbReference type="OrthoDB" id="4775372at2"/>
<dbReference type="InterPro" id="IPR024962">
    <property type="entry name" value="YukD-like"/>
</dbReference>
<sequence>MALPQRSPLAEVVPGLPDHAGLADAGAEHGGWVLRRTDGTGLDAALSPATHRVCDGEVLHLVPCRLEWPEPEYDDVVEAISAGGVAHGFGGPAVPRSPWQAGPCWWRWW</sequence>
<gene>
    <name evidence="1" type="ORF">BBK82_42165</name>
</gene>
<protein>
    <submittedName>
        <fullName evidence="1">Uncharacterized protein</fullName>
    </submittedName>
</protein>
<dbReference type="Pfam" id="PF08817">
    <property type="entry name" value="YukD"/>
    <property type="match status" value="1"/>
</dbReference>
<organism evidence="1 2">
    <name type="scientific">Lentzea guizhouensis</name>
    <dbReference type="NCBI Taxonomy" id="1586287"/>
    <lineage>
        <taxon>Bacteria</taxon>
        <taxon>Bacillati</taxon>
        <taxon>Actinomycetota</taxon>
        <taxon>Actinomycetes</taxon>
        <taxon>Pseudonocardiales</taxon>
        <taxon>Pseudonocardiaceae</taxon>
        <taxon>Lentzea</taxon>
    </lineage>
</organism>
<proteinExistence type="predicted"/>
<dbReference type="KEGG" id="led:BBK82_42165"/>
<dbReference type="AlphaFoldDB" id="A0A1B2HV32"/>
<keyword evidence="2" id="KW-1185">Reference proteome</keyword>